<comment type="caution">
    <text evidence="1">The sequence shown here is derived from an EMBL/GenBank/DDBJ whole genome shotgun (WGS) entry which is preliminary data.</text>
</comment>
<dbReference type="AlphaFoldDB" id="A0A8J5D0C4"/>
<evidence type="ECO:0000313" key="1">
    <source>
        <dbReference type="EMBL" id="KAG0728029.1"/>
    </source>
</evidence>
<protein>
    <submittedName>
        <fullName evidence="1">Uncharacterized protein</fullName>
    </submittedName>
</protein>
<proteinExistence type="predicted"/>
<dbReference type="EMBL" id="JACEEZ010002712">
    <property type="protein sequence ID" value="KAG0728029.1"/>
    <property type="molecule type" value="Genomic_DNA"/>
</dbReference>
<dbReference type="Proteomes" id="UP000770661">
    <property type="component" value="Unassembled WGS sequence"/>
</dbReference>
<name>A0A8J5D0C4_CHIOP</name>
<sequence length="167" mass="18488">MFQDSAQGRSVAGLLVDFSRPASTALSRRRKAACEIDLGSSTRGAVDSWSSKDASSPLPSPPFCSGLMCHRRWPVRSGVFGKGIRDGAAWHVPRPRTHRRSLFTSVMKSRRFGCGREILPIPVFRVTRSQRTQLDDPRQLPPVISSWSGEEQFFRGRGPLATHLAKG</sequence>
<reference evidence="1" key="1">
    <citation type="submission" date="2020-07" db="EMBL/GenBank/DDBJ databases">
        <title>The High-quality genome of the commercially important snow crab, Chionoecetes opilio.</title>
        <authorList>
            <person name="Jeong J.-H."/>
            <person name="Ryu S."/>
        </authorList>
    </citation>
    <scope>NUCLEOTIDE SEQUENCE</scope>
    <source>
        <strain evidence="1">MADBK_172401_WGS</strain>
        <tissue evidence="1">Digestive gland</tissue>
    </source>
</reference>
<keyword evidence="2" id="KW-1185">Reference proteome</keyword>
<gene>
    <name evidence="1" type="ORF">GWK47_033332</name>
</gene>
<evidence type="ECO:0000313" key="2">
    <source>
        <dbReference type="Proteomes" id="UP000770661"/>
    </source>
</evidence>
<organism evidence="1 2">
    <name type="scientific">Chionoecetes opilio</name>
    <name type="common">Atlantic snow crab</name>
    <name type="synonym">Cancer opilio</name>
    <dbReference type="NCBI Taxonomy" id="41210"/>
    <lineage>
        <taxon>Eukaryota</taxon>
        <taxon>Metazoa</taxon>
        <taxon>Ecdysozoa</taxon>
        <taxon>Arthropoda</taxon>
        <taxon>Crustacea</taxon>
        <taxon>Multicrustacea</taxon>
        <taxon>Malacostraca</taxon>
        <taxon>Eumalacostraca</taxon>
        <taxon>Eucarida</taxon>
        <taxon>Decapoda</taxon>
        <taxon>Pleocyemata</taxon>
        <taxon>Brachyura</taxon>
        <taxon>Eubrachyura</taxon>
        <taxon>Majoidea</taxon>
        <taxon>Majidae</taxon>
        <taxon>Chionoecetes</taxon>
    </lineage>
</organism>
<accession>A0A8J5D0C4</accession>